<feature type="compositionally biased region" description="Low complexity" evidence="1">
    <location>
        <begin position="465"/>
        <end position="482"/>
    </location>
</feature>
<feature type="compositionally biased region" description="Basic and acidic residues" evidence="1">
    <location>
        <begin position="496"/>
        <end position="510"/>
    </location>
</feature>
<name>A0ABN9PGI2_9DINO</name>
<dbReference type="InterPro" id="IPR029033">
    <property type="entry name" value="His_PPase_superfam"/>
</dbReference>
<feature type="compositionally biased region" description="Low complexity" evidence="1">
    <location>
        <begin position="421"/>
        <end position="439"/>
    </location>
</feature>
<dbReference type="InterPro" id="IPR013078">
    <property type="entry name" value="His_Pase_superF_clade-1"/>
</dbReference>
<dbReference type="SUPFAM" id="SSF53254">
    <property type="entry name" value="Phosphoglycerate mutase-like"/>
    <property type="match status" value="1"/>
</dbReference>
<feature type="region of interest" description="Disordered" evidence="1">
    <location>
        <begin position="1"/>
        <end position="24"/>
    </location>
</feature>
<feature type="compositionally biased region" description="Gly residues" evidence="1">
    <location>
        <begin position="486"/>
        <end position="495"/>
    </location>
</feature>
<dbReference type="InterPro" id="IPR050275">
    <property type="entry name" value="PGM_Phosphatase"/>
</dbReference>
<dbReference type="Proteomes" id="UP001189429">
    <property type="component" value="Unassembled WGS sequence"/>
</dbReference>
<organism evidence="2 3">
    <name type="scientific">Prorocentrum cordatum</name>
    <dbReference type="NCBI Taxonomy" id="2364126"/>
    <lineage>
        <taxon>Eukaryota</taxon>
        <taxon>Sar</taxon>
        <taxon>Alveolata</taxon>
        <taxon>Dinophyceae</taxon>
        <taxon>Prorocentrales</taxon>
        <taxon>Prorocentraceae</taxon>
        <taxon>Prorocentrum</taxon>
    </lineage>
</organism>
<dbReference type="EMBL" id="CAUYUJ010000700">
    <property type="protein sequence ID" value="CAK0792044.1"/>
    <property type="molecule type" value="Genomic_DNA"/>
</dbReference>
<proteinExistence type="predicted"/>
<keyword evidence="3" id="KW-1185">Reference proteome</keyword>
<dbReference type="Pfam" id="PF00300">
    <property type="entry name" value="His_Phos_1"/>
    <property type="match status" value="1"/>
</dbReference>
<comment type="caution">
    <text evidence="2">The sequence shown here is derived from an EMBL/GenBank/DDBJ whole genome shotgun (WGS) entry which is preliminary data.</text>
</comment>
<accession>A0ABN9PGI2</accession>
<protein>
    <submittedName>
        <fullName evidence="2">Uncharacterized protein</fullName>
    </submittedName>
</protein>
<evidence type="ECO:0000313" key="2">
    <source>
        <dbReference type="EMBL" id="CAK0792044.1"/>
    </source>
</evidence>
<reference evidence="2" key="1">
    <citation type="submission" date="2023-10" db="EMBL/GenBank/DDBJ databases">
        <authorList>
            <person name="Chen Y."/>
            <person name="Shah S."/>
            <person name="Dougan E. K."/>
            <person name="Thang M."/>
            <person name="Chan C."/>
        </authorList>
    </citation>
    <scope>NUCLEOTIDE SEQUENCE [LARGE SCALE GENOMIC DNA]</scope>
</reference>
<gene>
    <name evidence="2" type="ORF">PCOR1329_LOCUS2764</name>
</gene>
<dbReference type="SMART" id="SM00855">
    <property type="entry name" value="PGAM"/>
    <property type="match status" value="1"/>
</dbReference>
<feature type="compositionally biased region" description="Low complexity" evidence="1">
    <location>
        <begin position="350"/>
        <end position="408"/>
    </location>
</feature>
<feature type="compositionally biased region" description="Basic residues" evidence="1">
    <location>
        <begin position="307"/>
        <end position="319"/>
    </location>
</feature>
<dbReference type="CDD" id="cd07067">
    <property type="entry name" value="HP_PGM_like"/>
    <property type="match status" value="1"/>
</dbReference>
<sequence>MRLKHHHQRQNLGPSSSSGGNPTVLALVPAARPEIEMYSGISGLPPLACAARQEGHRRDLRVGSLGLLLASREWSPELATEADGCRQRRGGGSHREPARLGLGCCDLPLSLLERARLRCWVMQSRPRLYFVRHGRSTHNESQEERPLIWDAPLHKIGLRQAAKLRGRLRHVPLELCVSSPLRRALQTALVALGDWAPLAPGCEAAVEEGRATVVSVEVTLLARERRLRFDAHPGDFSEPLEGGLGPGAEVRLARAVRLQGAERPLGAGTACTVTGAAVALGGGLGPRTWCLPRGVPLRGGLPPRLPGRARRQPSWRCRTRPSGWSRATTSAPPRLGCAGSSPRWTSRGCPRTAAPGGGAAPPSRARATRRPAGPAGPRPATRSRAPTSARASAASSATSLTSRLGTRTWPCSRTAGCWRRSGGSSSAAGGASGTPSSPSWRWLRAAPGRGFAAGMACPATAPNPREGSSSSRSSSASRSSSRARGRAGGASGGGSAERRAGRDRAPCRRR</sequence>
<evidence type="ECO:0000313" key="3">
    <source>
        <dbReference type="Proteomes" id="UP001189429"/>
    </source>
</evidence>
<feature type="non-terminal residue" evidence="2">
    <location>
        <position position="510"/>
    </location>
</feature>
<dbReference type="PANTHER" id="PTHR48100">
    <property type="entry name" value="BROAD-SPECIFICITY PHOSPHATASE YOR283W-RELATED"/>
    <property type="match status" value="1"/>
</dbReference>
<feature type="region of interest" description="Disordered" evidence="1">
    <location>
        <begin position="299"/>
        <end position="510"/>
    </location>
</feature>
<dbReference type="PANTHER" id="PTHR48100:SF1">
    <property type="entry name" value="HISTIDINE PHOSPHATASE FAMILY PROTEIN-RELATED"/>
    <property type="match status" value="1"/>
</dbReference>
<dbReference type="Gene3D" id="3.40.50.1240">
    <property type="entry name" value="Phosphoglycerate mutase-like"/>
    <property type="match status" value="1"/>
</dbReference>
<evidence type="ECO:0000256" key="1">
    <source>
        <dbReference type="SAM" id="MobiDB-lite"/>
    </source>
</evidence>